<dbReference type="PANTHER" id="PTHR31793">
    <property type="entry name" value="4-HYDROXYBENZOYL-COA THIOESTERASE FAMILY MEMBER"/>
    <property type="match status" value="1"/>
</dbReference>
<keyword evidence="2 3" id="KW-0378">Hydrolase</keyword>
<comment type="similarity">
    <text evidence="1">Belongs to the 4-hydroxybenzoyl-CoA thioesterase family.</text>
</comment>
<comment type="caution">
    <text evidence="3">The sequence shown here is derived from an EMBL/GenBank/DDBJ whole genome shotgun (WGS) entry which is preliminary data.</text>
</comment>
<evidence type="ECO:0000256" key="2">
    <source>
        <dbReference type="ARBA" id="ARBA00022801"/>
    </source>
</evidence>
<dbReference type="Gene3D" id="3.10.129.10">
    <property type="entry name" value="Hotdog Thioesterase"/>
    <property type="match status" value="1"/>
</dbReference>
<dbReference type="PANTHER" id="PTHR31793:SF27">
    <property type="entry name" value="NOVEL THIOESTERASE SUPERFAMILY DOMAIN AND SAPOSIN A-TYPE DOMAIN CONTAINING PROTEIN (0610012H03RIK)"/>
    <property type="match status" value="1"/>
</dbReference>
<reference evidence="4" key="1">
    <citation type="journal article" date="2019" name="Int. J. Syst. Evol. Microbiol.">
        <title>The Global Catalogue of Microorganisms (GCM) 10K type strain sequencing project: providing services to taxonomists for standard genome sequencing and annotation.</title>
        <authorList>
            <consortium name="The Broad Institute Genomics Platform"/>
            <consortium name="The Broad Institute Genome Sequencing Center for Infectious Disease"/>
            <person name="Wu L."/>
            <person name="Ma J."/>
        </authorList>
    </citation>
    <scope>NUCLEOTIDE SEQUENCE [LARGE SCALE GENOMIC DNA]</scope>
    <source>
        <strain evidence="4">KCTC 42644</strain>
    </source>
</reference>
<sequence length="132" mass="15210">MAERPRFELGVDPQPEDIDELGHVNNAVYVRWIQDIAVAHWRAVARAEDVDRYVWVVTRHEIDYRRATKLGERLIARTWVGEPAGARFDRFVEFVGEDGNVRVSARTVWALVELATMRPMRIQPEIAAPFLG</sequence>
<dbReference type="EC" id="3.1.2.-" evidence="3"/>
<evidence type="ECO:0000256" key="1">
    <source>
        <dbReference type="ARBA" id="ARBA00005953"/>
    </source>
</evidence>
<evidence type="ECO:0000313" key="4">
    <source>
        <dbReference type="Proteomes" id="UP001595615"/>
    </source>
</evidence>
<proteinExistence type="inferred from homology"/>
<name>A0ABV7X850_9SPHN</name>
<gene>
    <name evidence="3" type="ORF">ACFOMD_03575</name>
</gene>
<dbReference type="SUPFAM" id="SSF54637">
    <property type="entry name" value="Thioesterase/thiol ester dehydrase-isomerase"/>
    <property type="match status" value="1"/>
</dbReference>
<dbReference type="Pfam" id="PF13279">
    <property type="entry name" value="4HBT_2"/>
    <property type="match status" value="1"/>
</dbReference>
<dbReference type="InterPro" id="IPR029069">
    <property type="entry name" value="HotDog_dom_sf"/>
</dbReference>
<dbReference type="EMBL" id="JBHRXV010000003">
    <property type="protein sequence ID" value="MFC3711635.1"/>
    <property type="molecule type" value="Genomic_DNA"/>
</dbReference>
<evidence type="ECO:0000313" key="3">
    <source>
        <dbReference type="EMBL" id="MFC3711635.1"/>
    </source>
</evidence>
<protein>
    <submittedName>
        <fullName evidence="3">Acyl-CoA thioesterase</fullName>
        <ecNumber evidence="3">3.1.2.-</ecNumber>
    </submittedName>
</protein>
<dbReference type="CDD" id="cd00586">
    <property type="entry name" value="4HBT"/>
    <property type="match status" value="1"/>
</dbReference>
<dbReference type="Proteomes" id="UP001595615">
    <property type="component" value="Unassembled WGS sequence"/>
</dbReference>
<dbReference type="RefSeq" id="WP_380856964.1">
    <property type="nucleotide sequence ID" value="NZ_JBHRXV010000003.1"/>
</dbReference>
<accession>A0ABV7X850</accession>
<dbReference type="InterPro" id="IPR050563">
    <property type="entry name" value="4-hydroxybenzoyl-CoA_TE"/>
</dbReference>
<organism evidence="3 4">
    <name type="scientific">Sphingoaurantiacus capsulatus</name>
    <dbReference type="NCBI Taxonomy" id="1771310"/>
    <lineage>
        <taxon>Bacteria</taxon>
        <taxon>Pseudomonadati</taxon>
        <taxon>Pseudomonadota</taxon>
        <taxon>Alphaproteobacteria</taxon>
        <taxon>Sphingomonadales</taxon>
        <taxon>Sphingosinicellaceae</taxon>
        <taxon>Sphingoaurantiacus</taxon>
    </lineage>
</organism>
<keyword evidence="4" id="KW-1185">Reference proteome</keyword>
<dbReference type="GO" id="GO:0016787">
    <property type="term" value="F:hydrolase activity"/>
    <property type="evidence" value="ECO:0007669"/>
    <property type="project" value="UniProtKB-KW"/>
</dbReference>